<keyword evidence="4" id="KW-1185">Reference proteome</keyword>
<feature type="signal peptide" evidence="2">
    <location>
        <begin position="1"/>
        <end position="29"/>
    </location>
</feature>
<dbReference type="Proteomes" id="UP000186309">
    <property type="component" value="Chromosome"/>
</dbReference>
<dbReference type="EMBL" id="CP019082">
    <property type="protein sequence ID" value="APW61776.1"/>
    <property type="molecule type" value="Genomic_DNA"/>
</dbReference>
<feature type="chain" id="PRO_5012730529" evidence="2">
    <location>
        <begin position="30"/>
        <end position="162"/>
    </location>
</feature>
<reference evidence="4" key="1">
    <citation type="submission" date="2016-12" db="EMBL/GenBank/DDBJ databases">
        <title>Comparative genomics of four Isosphaeraceae planctomycetes: a common pool of plasmids and glycoside hydrolase genes.</title>
        <authorList>
            <person name="Ivanova A."/>
        </authorList>
    </citation>
    <scope>NUCLEOTIDE SEQUENCE [LARGE SCALE GENOMIC DNA]</scope>
    <source>
        <strain evidence="4">PX4</strain>
    </source>
</reference>
<keyword evidence="2" id="KW-0732">Signal</keyword>
<evidence type="ECO:0000256" key="2">
    <source>
        <dbReference type="SAM" id="SignalP"/>
    </source>
</evidence>
<dbReference type="OrthoDB" id="277687at2"/>
<organism evidence="3 4">
    <name type="scientific">Paludisphaera borealis</name>
    <dbReference type="NCBI Taxonomy" id="1387353"/>
    <lineage>
        <taxon>Bacteria</taxon>
        <taxon>Pseudomonadati</taxon>
        <taxon>Planctomycetota</taxon>
        <taxon>Planctomycetia</taxon>
        <taxon>Isosphaerales</taxon>
        <taxon>Isosphaeraceae</taxon>
        <taxon>Paludisphaera</taxon>
    </lineage>
</organism>
<accession>A0A1U7CSA3</accession>
<proteinExistence type="predicted"/>
<evidence type="ECO:0000313" key="4">
    <source>
        <dbReference type="Proteomes" id="UP000186309"/>
    </source>
</evidence>
<dbReference type="AlphaFoldDB" id="A0A1U7CSA3"/>
<gene>
    <name evidence="3" type="ORF">BSF38_03304</name>
</gene>
<dbReference type="RefSeq" id="WP_076347390.1">
    <property type="nucleotide sequence ID" value="NZ_CP019082.1"/>
</dbReference>
<sequence length="162" mass="17391">MTRQIFASQRLKWIFVALSAVVTIVSSMAAPGCGGDTPVFDKAAMHTPETLVQEFIQRYKGLPEQTSAKAKASAAKAEKVRASLPDPDAPSGKSAQKEAEVKSKMAPQAQTLDSLIATLEQRLGELDGVSKADAVKKAVELIEKAPEIKDADRKTVVERLSK</sequence>
<feature type="region of interest" description="Disordered" evidence="1">
    <location>
        <begin position="70"/>
        <end position="106"/>
    </location>
</feature>
<protein>
    <submittedName>
        <fullName evidence="3">Uncharacterized protein</fullName>
    </submittedName>
</protein>
<name>A0A1U7CSA3_9BACT</name>
<evidence type="ECO:0000313" key="3">
    <source>
        <dbReference type="EMBL" id="APW61776.1"/>
    </source>
</evidence>
<dbReference type="KEGG" id="pbor:BSF38_03304"/>
<evidence type="ECO:0000256" key="1">
    <source>
        <dbReference type="SAM" id="MobiDB-lite"/>
    </source>
</evidence>